<gene>
    <name evidence="17" type="primary">PKHD1</name>
</gene>
<evidence type="ECO:0000256" key="12">
    <source>
        <dbReference type="SAM" id="MobiDB-lite"/>
    </source>
</evidence>
<evidence type="ECO:0000256" key="2">
    <source>
        <dbReference type="ARBA" id="ARBA00004236"/>
    </source>
</evidence>
<dbReference type="SMART" id="SM01225">
    <property type="entry name" value="G8"/>
    <property type="match status" value="2"/>
</dbReference>
<reference evidence="17" key="2">
    <citation type="submission" date="2025-08" db="UniProtKB">
        <authorList>
            <consortium name="Ensembl"/>
        </authorList>
    </citation>
    <scope>IDENTIFICATION</scope>
    <source>
        <strain evidence="17">broiler</strain>
    </source>
</reference>
<dbReference type="InterPro" id="IPR012334">
    <property type="entry name" value="Pectin_lyas_fold"/>
</dbReference>
<sequence length="4033" mass="440445">MNLWRPYMLVFFAVTSEGLLIKPREGSVAGGTWITITLDGSASHEIEYLSPASWPHLEVSLVNADLPTLPCDVSPVYVDLSPIRCRTRPSPQEGLYYVEVSFKGRRINNLTGVEKENYTFKFSAVQTPVVYQISPPSGIPGNLIKIYGKTIAGRYETLDFNADYIDGPAILVAEGDGWTSLCSFADGQAGSIYSIQAEDGLGTMQCRVEGNHIGSHNVSFSVFNKGKSVIDKGALLISAKQELFLYQTHSEIASVFPASGSLAGGTDLTIMGDFFEQPVRVTAAGVPCKVKRVSPRQIICTTEAVDRSRMLGDPQPGNRGLLFEVWDDASDLTEAGPGYRWQFVPNAQSPVRFLSAGKQSFSSRLRGFFVAPQTNNYTFWIQADGPASLYLSSSQDPQHKVRIASLPAGSLEWSGKWVKNWSESWQPKSQKFELTAGRRYYLEALHHGKAPSDGMRVGVQIHNTWLNPQVVNNYYIERHEIRAHALCLPDIQMLTVSGTGWFSISWSNAPRRMIHTNSTALQVQTAIEELLSVGCDIEPTSAKILFHDGFEKEGTENSVTTEHVVYGTEPFCGRFSARSPSQLVKASPSSLQRYDLTEYTHVCFAHKGHMSNILHISVSYTSLSLCSVERNLTCQWDFNGTDPTSWTFSCTDLWTGCVSRSVPLQDLPTNTPVFVHQIDLSSTQLQKEMSGSFYLDEVIITDRAVTVSQRDPKPRQLGGRIIEAVTVVGSSPTYNVSWLVSGCGASLPLLSLRGAVLCEGCEEDDHLYVSTEDVRVSVTIQRLQVSSPPLGGTFRLHLGSTVISGVSVHISSHQLRKLLQTNTDRYTAPYFNTSDFIVTKDSESCYESIWTLTWRTKAGDLPNVINVSAENLTGLKPAVSSRVVYDGGVFIGPIFGDMLATSNNKTQVVVVVNDVPANCSGSCSFQFSQEMTPLVSDVEYSADDGSQATVVIRGVGFSEENTTLQVRVKNMTCYVVMSNQTKVVCKMERLPLGVHQLTLLVRPYGFALNASTGEGIFLRVEPRLVAIEPPRASEIGGLRVALRGTGLEGVNLVLFGSQPCPVLEDTRSSTQIECKVPSRGAEDAAVRVTLVSGYQSTTVTNLFQYDPSLNPAVVSLSRNRSGLAGGQELQIGISSFANYRGSDIKVQIGGMWAQIQAQMDSGLNVTLPALAAGWYNVSVIISGVALASNRVEPLIHYISEVFSIEPCCGSFLGGTLLTISGLGFSQNRSLVSVSINEQTCLVTRLAEETIWCLTPPATNLSNEVSQDVPVRVNMLISNSSLQNVPVAKSITFNYQRALTPLVTTAELEILDSSLLLSIQGVNITGSVAKLGGSECELELQRGTESAVFYECSLPLSNLEPGIYPVQVIQRQLGYSRVTARLKTIIVTPRITSIFPSQGSICGGMLLTISGIALRARRDLGQVSLDGNYSCELQSSDNSTIKCMVLPGTHLLPYQWWAEVSWALNVTVTVSGISSVCLGDCTLHLREHSTPLVDEVTWETNGMYTDVTIKGQRLAWPGDSPVVHVNDQDVCKVTFWNETIVRCQMDCIAPGDHNISISNRSGQACFRRTSSVLTTTPQVHQFYPQNFSSNGGGLLTFAGAALKGKSRTSVLIGQHPCLILNVTCIAIQCTVPPGNGTRALRLTVDGISYDVGKISYNEESTPAFLSLVVTGLLFTINVSQVMEMDTIHVFVGDSACRGVTITHSELQCSPPLLPAGEYPVLGLDVPRGWASSNLTFISQLMVTAVRCNWGGLNGGVVHLHGTGFSPEQTSVTICGSPCEMLGNATTTSLSCLAPHLHASLAFLCSLTHSSANCQEDRSTIIECDVQVMVGSYRQRGPRSYLYLCGESQAQQQQGDTGPSQSHVVGLIASPKVERDEVLIYNSSCNITMETEAEMECEGANQPITAKITEIWKNWGQNTQPALQLCGRWAEASSWPSGRPPQDGANVTVEAGRTLLLGAATAALHLLHLRGGKLIFTGPGPVELHAHYILISDGGELRVGSSEARFHHRAHIYLYGSLHSPPLFPYGAKFLAVRNGTLSIHGWVPKVTFTYLKSSALANDVRLVLQEPVDWEPGDEIVVGRTGLGDAQQQEEVAIIESINNTELYLRSPLRYSHNIEEEGVNGQSLPLTAVVALLSRRVVVQGNVTKERISHVRECAEAGGTRGGSRCLYKRSERQLGSRDLGAVIIVEAFQGATSQLQVEGVQFRHMGQTFRQHRSALTVAGNAQMADSYIRGCCVLDSFGQGLCLTGISNLSVDSNVFFNISGHGLLLGSGLEKGNRIRNNTVIGLSATDGLSNIETLSPAGIYVRAPANHIEGNTVCAAGYGYFFHLSPERPSKMPLLTFSENTAHSCTRHGLLVYPEYLPDSPDGLVQFNSFTVWSSQGGVQIFSSSNLKLQNFRIYACTDFGIDIIESLGNTSVANSVLIGRIGQKDKTCMSAGLKTPKRFQLFVSNTAFRNFDRSTCTAIRTCSGCYQGQGGFTVRVERLTFTNSPFQVSFPFPHAAILEDLDGSVTGKEGSHILPSTDILVASCATSANFSRALGGSVCSKDLVFHRMSLHLKEAPEIPYNLTVTDSRNKTTTVNYVPDTLSNLHGWMCLLLDKETYTLTFDNPSVSKQLQYSVTFSNFAAGNFLLVEHKDLPAQLEVAVSCGKRTGQPLQSPPSYGHHRSCDWYLDSTLRKLTYLVTGADLIQFELKEEERAPSPTSDPSDSVLKWSHPETWKDVEKGWGGFNCSIPGPGEDVIILPNRTILVDTDLPPLRGLYILGTLEFPTNSSNVLSAACIVVVGGTLNVGSFQHPLERDSKLLVLLRASEGIYCDHLEEISVHPGSIGVYGKVQIYSSYPEKSWTHLGASVAPGNERILVEDEVDWRPEGDIVISSSSYEAHQAELVTLKEVNGHSITLHERLLHRHIGHPHDIEDGRRIPLSAEVGLLTRNVQIKSDVPCTGKILVGHFTDSSGREFEGVLQLLNIELLNFGPPQLSAVEFRNITQQSSVVSSSIHGSCGVGIKAVMSNGIWLHDNIVFNTVGPGIDLEGKNHSLVRNLIILSRQPDGLLNWVAGIKVNLVIGVSLYGNVVAGSERVGFHIRGQECFLDVDYCSENVAHSNLRGIHLYRGDGFQTCTRITGFLSYKNYDYGMMFHLGSSVIIDNVVLVDNTVGLMAVIHCVYAEQCYTGKRLLELRNSTIVATSSTFDCIRDRIKPQAADLTSRDRPPYYPRRGRAGILWPKFTTVASQRPDSPWHKIVRCPKVLGLMKLKDVTFTGFTKSCHSEDRDVCIMSDTDHLGIMPLITAERSRMLHVNEKDKFYFHAASVQTSEDTTFPAKSCEGSTKALVKDLDGNLLDLEPPVSVFPKSEFEWTQFYLQSGIYRDDSKCIFKPSVQGYFCKQADYAFVILENLDTSVVNQELFPVVAVTGSFMDTFSDGASDASCGSAQHPSALFSVLPTTKLTTVCFPDLTPLIFRLYLLSGQNSTKLPLAIFYNEPLSLHVFTKGKYISPTPSSFSWNEGAGTNYFSFEDNLLYVLLHEKEPVEIVTGLSLHVAFTVTETTGEEGEANIMHRLADFLQVARDQVRVVHRVLGGESMLKVISDNASKKKYHCPNMMFCTTFHSRSGSRKLGRGAVNAQILQPSDAAGPSKVLIFEFGDPPGHQRNELERSLTIDSLKSLARTIINAHQTGDLQTVLGLPVDTLMVNQPDLLFSRRDNRRQHPGTCLYVRPYSISVRVQPSDGEIEKQLPIQPQIIFLDKKGRRVDTLGPPSEPWVVSAHLKGSSEAVLKGLTEVQVIGGCASFSNLAVSSSGTNWNLVFTVTSPPGAEFTVLSQPFTIFPVPVGEKASLILVVLLSAIASAFVLTLVLCWFKKNRNNKTRTKRADVPQASTKAPQKEAQPHAPHVQPCYDRRQNDKGVPVAGEVEETGVVRHEMGQGKDLSPQPCEVTPVRKANTLQRKTSNRDIFSSARKGANHQQPFGGATTTPGDSMELQQASVPGCSAQKDVPQPPDGCNEERGNLDVMCSPQEEVREQIAVGAAAEGYQKSCQEVEQ</sequence>
<dbReference type="GO" id="GO:0000132">
    <property type="term" value="P:establishment of mitotic spindle orientation"/>
    <property type="evidence" value="ECO:0007669"/>
    <property type="project" value="Ensembl"/>
</dbReference>
<dbReference type="InterPro" id="IPR055401">
    <property type="entry name" value="CEMIP_beta-hel_dom"/>
</dbReference>
<dbReference type="GO" id="GO:0070062">
    <property type="term" value="C:extracellular exosome"/>
    <property type="evidence" value="ECO:0007669"/>
    <property type="project" value="Ensembl"/>
</dbReference>
<keyword evidence="4" id="KW-1003">Cell membrane</keyword>
<dbReference type="InterPro" id="IPR006626">
    <property type="entry name" value="PbH1"/>
</dbReference>
<evidence type="ECO:0000256" key="4">
    <source>
        <dbReference type="ARBA" id="ARBA00022475"/>
    </source>
</evidence>
<dbReference type="GO" id="GO:0048471">
    <property type="term" value="C:perinuclear region of cytoplasm"/>
    <property type="evidence" value="ECO:0007669"/>
    <property type="project" value="Ensembl"/>
</dbReference>
<reference evidence="17" key="1">
    <citation type="submission" date="2020-11" db="EMBL/GenBank/DDBJ databases">
        <title>Gallus gallus (Chicken) genome, bGalGal1, GRCg7b, maternal haplotype autosomes + Z &amp; W.</title>
        <authorList>
            <person name="Warren W."/>
            <person name="Formenti G."/>
            <person name="Fedrigo O."/>
            <person name="Haase B."/>
            <person name="Mountcastle J."/>
            <person name="Balacco J."/>
            <person name="Tracey A."/>
            <person name="Schneider V."/>
            <person name="Okimoto R."/>
            <person name="Cheng H."/>
            <person name="Hawken R."/>
            <person name="Howe K."/>
            <person name="Jarvis E.D."/>
        </authorList>
    </citation>
    <scope>NUCLEOTIDE SEQUENCE [LARGE SCALE GENOMIC DNA]</scope>
    <source>
        <strain evidence="17">Broiler</strain>
    </source>
</reference>
<dbReference type="GO" id="GO:0001822">
    <property type="term" value="P:kidney development"/>
    <property type="evidence" value="ECO:0007669"/>
    <property type="project" value="Ensembl"/>
</dbReference>
<keyword evidence="5 13" id="KW-0812">Transmembrane</keyword>
<feature type="region of interest" description="Disordered" evidence="12">
    <location>
        <begin position="3949"/>
        <end position="3999"/>
    </location>
</feature>
<feature type="transmembrane region" description="Helical" evidence="13">
    <location>
        <begin position="3830"/>
        <end position="3852"/>
    </location>
</feature>
<evidence type="ECO:0000256" key="6">
    <source>
        <dbReference type="ARBA" id="ARBA00022729"/>
    </source>
</evidence>
<dbReference type="PANTHER" id="PTHR46769">
    <property type="entry name" value="POLYCYSTIC KIDNEY AND HEPATIC DISEASE 1 (AUTOSOMAL RECESSIVE)-LIKE 1"/>
    <property type="match status" value="1"/>
</dbReference>
<evidence type="ECO:0000256" key="1">
    <source>
        <dbReference type="ARBA" id="ARBA00004167"/>
    </source>
</evidence>
<evidence type="ECO:0000256" key="11">
    <source>
        <dbReference type="ARBA" id="ARBA00023273"/>
    </source>
</evidence>
<dbReference type="InterPro" id="IPR037524">
    <property type="entry name" value="PA14/GLEYA"/>
</dbReference>
<dbReference type="InterPro" id="IPR052387">
    <property type="entry name" value="Fibrocystin"/>
</dbReference>
<dbReference type="SUPFAM" id="SSF81296">
    <property type="entry name" value="E set domains"/>
    <property type="match status" value="9"/>
</dbReference>
<dbReference type="GlyGen" id="A0A8V0XUX1">
    <property type="glycosylation" value="1 site"/>
</dbReference>
<dbReference type="Pfam" id="PF07691">
    <property type="entry name" value="PA14"/>
    <property type="match status" value="1"/>
</dbReference>
<dbReference type="GO" id="GO:0090175">
    <property type="term" value="P:regulation of establishment of planar polarity"/>
    <property type="evidence" value="ECO:0007669"/>
    <property type="project" value="Ensembl"/>
</dbReference>
<evidence type="ECO:0000259" key="16">
    <source>
        <dbReference type="PROSITE" id="PS51820"/>
    </source>
</evidence>
<dbReference type="InterPro" id="IPR011050">
    <property type="entry name" value="Pectin_lyase_fold/virulence"/>
</dbReference>
<keyword evidence="18" id="KW-1185">Reference proteome</keyword>
<name>A0A8V0XUX1_CHICK</name>
<dbReference type="PROSITE" id="PS51820">
    <property type="entry name" value="PA14"/>
    <property type="match status" value="1"/>
</dbReference>
<protein>
    <submittedName>
        <fullName evidence="17">PKHD1 ciliary IPT domain containing fibrocystin/polyductin</fullName>
    </submittedName>
</protein>
<dbReference type="SUPFAM" id="SSF56988">
    <property type="entry name" value="Anthrax protective antigen"/>
    <property type="match status" value="1"/>
</dbReference>
<evidence type="ECO:0000256" key="14">
    <source>
        <dbReference type="SAM" id="SignalP"/>
    </source>
</evidence>
<keyword evidence="8 13" id="KW-1133">Transmembrane helix</keyword>
<feature type="domain" description="G8" evidence="15">
    <location>
        <begin position="2723"/>
        <end position="2849"/>
    </location>
</feature>
<dbReference type="GO" id="GO:0005813">
    <property type="term" value="C:centrosome"/>
    <property type="evidence" value="ECO:0007669"/>
    <property type="project" value="Ensembl"/>
</dbReference>
<evidence type="ECO:0000313" key="17">
    <source>
        <dbReference type="Ensembl" id="ENSGALP00010010479.1"/>
    </source>
</evidence>
<feature type="region of interest" description="Disordered" evidence="12">
    <location>
        <begin position="3860"/>
        <end position="3896"/>
    </location>
</feature>
<reference evidence="17" key="3">
    <citation type="submission" date="2025-09" db="UniProtKB">
        <authorList>
            <consortium name="Ensembl"/>
        </authorList>
    </citation>
    <scope>IDENTIFICATION</scope>
    <source>
        <strain evidence="17">broiler</strain>
    </source>
</reference>
<dbReference type="Pfam" id="PF01833">
    <property type="entry name" value="TIG"/>
    <property type="match status" value="8"/>
</dbReference>
<keyword evidence="7" id="KW-0677">Repeat</keyword>
<dbReference type="GO" id="GO:0048754">
    <property type="term" value="P:branching morphogenesis of an epithelial tube"/>
    <property type="evidence" value="ECO:0007669"/>
    <property type="project" value="Ensembl"/>
</dbReference>
<dbReference type="InterPro" id="IPR014756">
    <property type="entry name" value="Ig_E-set"/>
</dbReference>
<evidence type="ECO:0000256" key="3">
    <source>
        <dbReference type="ARBA" id="ARBA00004316"/>
    </source>
</evidence>
<organism evidence="17 18">
    <name type="scientific">Gallus gallus</name>
    <name type="common">Chicken</name>
    <dbReference type="NCBI Taxonomy" id="9031"/>
    <lineage>
        <taxon>Eukaryota</taxon>
        <taxon>Metazoa</taxon>
        <taxon>Chordata</taxon>
        <taxon>Craniata</taxon>
        <taxon>Vertebrata</taxon>
        <taxon>Euteleostomi</taxon>
        <taxon>Archelosauria</taxon>
        <taxon>Archosauria</taxon>
        <taxon>Dinosauria</taxon>
        <taxon>Saurischia</taxon>
        <taxon>Theropoda</taxon>
        <taxon>Coelurosauria</taxon>
        <taxon>Aves</taxon>
        <taxon>Neognathae</taxon>
        <taxon>Galloanserae</taxon>
        <taxon>Galliformes</taxon>
        <taxon>Phasianidae</taxon>
        <taxon>Phasianinae</taxon>
        <taxon>Gallus</taxon>
    </lineage>
</organism>
<proteinExistence type="predicted"/>
<evidence type="ECO:0000259" key="15">
    <source>
        <dbReference type="PROSITE" id="PS51484"/>
    </source>
</evidence>
<comment type="subcellular location">
    <subcellularLocation>
        <location evidence="2">Cell membrane</location>
    </subcellularLocation>
    <subcellularLocation>
        <location evidence="3">Cell projection</location>
    </subcellularLocation>
    <subcellularLocation>
        <location evidence="1">Membrane</location>
        <topology evidence="1">Single-pass membrane protein</topology>
    </subcellularLocation>
</comment>
<keyword evidence="11" id="KW-0966">Cell projection</keyword>
<dbReference type="InterPro" id="IPR011658">
    <property type="entry name" value="PA14_dom"/>
</dbReference>
<evidence type="ECO:0000256" key="7">
    <source>
        <dbReference type="ARBA" id="ARBA00022737"/>
    </source>
</evidence>
<evidence type="ECO:0000256" key="13">
    <source>
        <dbReference type="SAM" id="Phobius"/>
    </source>
</evidence>
<dbReference type="GO" id="GO:0070372">
    <property type="term" value="P:regulation of ERK1 and ERK2 cascade"/>
    <property type="evidence" value="ECO:0007669"/>
    <property type="project" value="Ensembl"/>
</dbReference>
<dbReference type="SMART" id="SM00710">
    <property type="entry name" value="PbH1"/>
    <property type="match status" value="8"/>
</dbReference>
<dbReference type="GO" id="GO:0005829">
    <property type="term" value="C:cytosol"/>
    <property type="evidence" value="ECO:0007669"/>
    <property type="project" value="Ensembl"/>
</dbReference>
<dbReference type="OrthoDB" id="120976at2759"/>
<keyword evidence="9 13" id="KW-0472">Membrane</keyword>
<dbReference type="GO" id="GO:0032006">
    <property type="term" value="P:regulation of TOR signaling"/>
    <property type="evidence" value="ECO:0007669"/>
    <property type="project" value="Ensembl"/>
</dbReference>
<accession>A0A8V0XUX1</accession>
<evidence type="ECO:0000256" key="9">
    <source>
        <dbReference type="ARBA" id="ARBA00023136"/>
    </source>
</evidence>
<dbReference type="GO" id="GO:0097731">
    <property type="term" value="C:9+0 non-motile cilium"/>
    <property type="evidence" value="ECO:0007669"/>
    <property type="project" value="Ensembl"/>
</dbReference>
<dbReference type="PROSITE" id="PS51484">
    <property type="entry name" value="G8"/>
    <property type="match status" value="2"/>
</dbReference>
<feature type="signal peptide" evidence="14">
    <location>
        <begin position="1"/>
        <end position="18"/>
    </location>
</feature>
<keyword evidence="10" id="KW-0325">Glycoprotein</keyword>
<dbReference type="Proteomes" id="UP000000539">
    <property type="component" value="Chromosome 3"/>
</dbReference>
<dbReference type="Ensembl" id="ENSGALT00010018930.1">
    <property type="protein sequence ID" value="ENSGALP00010010479.1"/>
    <property type="gene ID" value="ENSGALG00010007934.1"/>
</dbReference>
<feature type="domain" description="G8" evidence="15">
    <location>
        <begin position="1931"/>
        <end position="2052"/>
    </location>
</feature>
<dbReference type="SUPFAM" id="SSF51126">
    <property type="entry name" value="Pectin lyase-like"/>
    <property type="match status" value="2"/>
</dbReference>
<dbReference type="GO" id="GO:0006874">
    <property type="term" value="P:intracellular calcium ion homeostasis"/>
    <property type="evidence" value="ECO:0007669"/>
    <property type="project" value="Ensembl"/>
</dbReference>
<evidence type="ECO:0000313" key="18">
    <source>
        <dbReference type="Proteomes" id="UP000000539"/>
    </source>
</evidence>
<dbReference type="GO" id="GO:0005794">
    <property type="term" value="C:Golgi apparatus"/>
    <property type="evidence" value="ECO:0007669"/>
    <property type="project" value="Ensembl"/>
</dbReference>
<feature type="chain" id="PRO_5036467802" evidence="14">
    <location>
        <begin position="19"/>
        <end position="4033"/>
    </location>
</feature>
<dbReference type="Gene3D" id="2.60.40.10">
    <property type="entry name" value="Immunoglobulins"/>
    <property type="match status" value="5"/>
</dbReference>
<dbReference type="CDD" id="cd00603">
    <property type="entry name" value="IPT_PCSR"/>
    <property type="match status" value="6"/>
</dbReference>
<dbReference type="GO" id="GO:0010824">
    <property type="term" value="P:regulation of centrosome duplication"/>
    <property type="evidence" value="ECO:0007669"/>
    <property type="project" value="Ensembl"/>
</dbReference>
<dbReference type="InterPro" id="IPR019316">
    <property type="entry name" value="G8_domain"/>
</dbReference>
<dbReference type="Pfam" id="PF24606">
    <property type="entry name" value="CEMIP_beta-hel"/>
    <property type="match status" value="1"/>
</dbReference>
<feature type="domain" description="PA14" evidence="16">
    <location>
        <begin position="316"/>
        <end position="473"/>
    </location>
</feature>
<dbReference type="SMART" id="SM00429">
    <property type="entry name" value="IPT"/>
    <property type="match status" value="7"/>
</dbReference>
<dbReference type="GO" id="GO:0050679">
    <property type="term" value="P:positive regulation of epithelial cell proliferation"/>
    <property type="evidence" value="ECO:0007669"/>
    <property type="project" value="Ensembl"/>
</dbReference>
<evidence type="ECO:0000256" key="8">
    <source>
        <dbReference type="ARBA" id="ARBA00022989"/>
    </source>
</evidence>
<dbReference type="GO" id="GO:1904036">
    <property type="term" value="P:negative regulation of epithelial cell apoptotic process"/>
    <property type="evidence" value="ECO:0007669"/>
    <property type="project" value="Ensembl"/>
</dbReference>
<dbReference type="GO" id="GO:0045216">
    <property type="term" value="P:cell-cell junction organization"/>
    <property type="evidence" value="ECO:0007669"/>
    <property type="project" value="Ensembl"/>
</dbReference>
<dbReference type="GO" id="GO:1904054">
    <property type="term" value="P:regulation of cholangiocyte proliferation"/>
    <property type="evidence" value="ECO:0007669"/>
    <property type="project" value="Ensembl"/>
</dbReference>
<evidence type="ECO:0000256" key="10">
    <source>
        <dbReference type="ARBA" id="ARBA00023180"/>
    </source>
</evidence>
<dbReference type="GO" id="GO:0005783">
    <property type="term" value="C:endoplasmic reticulum"/>
    <property type="evidence" value="ECO:0007669"/>
    <property type="project" value="Ensembl"/>
</dbReference>
<dbReference type="GO" id="GO:0036064">
    <property type="term" value="C:ciliary basal body"/>
    <property type="evidence" value="ECO:0007669"/>
    <property type="project" value="Ensembl"/>
</dbReference>
<dbReference type="InterPro" id="IPR002909">
    <property type="entry name" value="IPT_dom"/>
</dbReference>
<dbReference type="GO" id="GO:0072686">
    <property type="term" value="C:mitotic spindle"/>
    <property type="evidence" value="ECO:0007669"/>
    <property type="project" value="Ensembl"/>
</dbReference>
<dbReference type="GO" id="GO:0051898">
    <property type="term" value="P:negative regulation of phosphatidylinositol 3-kinase/protein kinase B signal transduction"/>
    <property type="evidence" value="ECO:0007669"/>
    <property type="project" value="Ensembl"/>
</dbReference>
<dbReference type="InterPro" id="IPR013783">
    <property type="entry name" value="Ig-like_fold"/>
</dbReference>
<dbReference type="GO" id="GO:0060271">
    <property type="term" value="P:cilium assembly"/>
    <property type="evidence" value="ECO:0007669"/>
    <property type="project" value="Ensembl"/>
</dbReference>
<dbReference type="PANTHER" id="PTHR46769:SF1">
    <property type="entry name" value="FIBROCYSTIN"/>
    <property type="match status" value="1"/>
</dbReference>
<evidence type="ECO:0000256" key="5">
    <source>
        <dbReference type="ARBA" id="ARBA00022692"/>
    </source>
</evidence>
<keyword evidence="6 14" id="KW-0732">Signal</keyword>
<dbReference type="Gene3D" id="2.160.20.10">
    <property type="entry name" value="Single-stranded right-handed beta-helix, Pectin lyase-like"/>
    <property type="match status" value="2"/>
</dbReference>
<dbReference type="GeneTree" id="ENSGT00940000160697"/>
<feature type="compositionally biased region" description="Polar residues" evidence="12">
    <location>
        <begin position="3955"/>
        <end position="3977"/>
    </location>
</feature>
<dbReference type="GO" id="GO:0016324">
    <property type="term" value="C:apical plasma membrane"/>
    <property type="evidence" value="ECO:0007669"/>
    <property type="project" value="Ensembl"/>
</dbReference>
<dbReference type="Pfam" id="PF10162">
    <property type="entry name" value="G8"/>
    <property type="match status" value="2"/>
</dbReference>